<evidence type="ECO:0000256" key="7">
    <source>
        <dbReference type="ARBA" id="ARBA00044712"/>
    </source>
</evidence>
<dbReference type="PANTHER" id="PTHR12189:SF3">
    <property type="entry name" value="MRNA (GUANINE-N(7))-METHYLTRANSFERASE"/>
    <property type="match status" value="1"/>
</dbReference>
<organism evidence="9">
    <name type="scientific">Hemiselmis andersenii</name>
    <name type="common">Cryptophyte alga</name>
    <dbReference type="NCBI Taxonomy" id="464988"/>
    <lineage>
        <taxon>Eukaryota</taxon>
        <taxon>Cryptophyceae</taxon>
        <taxon>Cryptomonadales</taxon>
        <taxon>Hemiselmidaceae</taxon>
        <taxon>Hemiselmis</taxon>
    </lineage>
</organism>
<dbReference type="EC" id="2.1.1.56" evidence="1"/>
<keyword evidence="2" id="KW-0489">Methyltransferase</keyword>
<comment type="catalytic activity">
    <reaction evidence="7">
        <text>a 5'-end (5'-triphosphoguanosine)-ribonucleoside in mRNA + S-adenosyl-L-methionine = a 5'-end (N(7)-methyl 5'-triphosphoguanosine)-ribonucleoside in mRNA + S-adenosyl-L-homocysteine</text>
        <dbReference type="Rhea" id="RHEA:67008"/>
        <dbReference type="Rhea" id="RHEA-COMP:17166"/>
        <dbReference type="Rhea" id="RHEA-COMP:17167"/>
        <dbReference type="ChEBI" id="CHEBI:57856"/>
        <dbReference type="ChEBI" id="CHEBI:59789"/>
        <dbReference type="ChEBI" id="CHEBI:156461"/>
        <dbReference type="ChEBI" id="CHEBI:167617"/>
        <dbReference type="EC" id="2.1.1.56"/>
    </reaction>
</comment>
<dbReference type="InterPro" id="IPR004971">
    <property type="entry name" value="mRNA_G-N7_MeTrfase_dom"/>
</dbReference>
<evidence type="ECO:0000256" key="1">
    <source>
        <dbReference type="ARBA" id="ARBA00011926"/>
    </source>
</evidence>
<dbReference type="Gene3D" id="3.40.50.150">
    <property type="entry name" value="Vaccinia Virus protein VP39"/>
    <property type="match status" value="1"/>
</dbReference>
<dbReference type="InterPro" id="IPR039753">
    <property type="entry name" value="RG7MT1"/>
</dbReference>
<dbReference type="CDD" id="cd02440">
    <property type="entry name" value="AdoMet_MTases"/>
    <property type="match status" value="1"/>
</dbReference>
<evidence type="ECO:0000256" key="4">
    <source>
        <dbReference type="ARBA" id="ARBA00022691"/>
    </source>
</evidence>
<proteinExistence type="predicted"/>
<accession>A0A6U4IN59</accession>
<feature type="domain" description="MRNA cap 0 methyltransferase" evidence="8">
    <location>
        <begin position="5"/>
        <end position="281"/>
    </location>
</feature>
<dbReference type="PANTHER" id="PTHR12189">
    <property type="entry name" value="MRNA GUANINE-7- METHYLTRANSFERASE"/>
    <property type="match status" value="1"/>
</dbReference>
<dbReference type="GO" id="GO:0005634">
    <property type="term" value="C:nucleus"/>
    <property type="evidence" value="ECO:0007669"/>
    <property type="project" value="TreeGrafter"/>
</dbReference>
<keyword evidence="5" id="KW-0694">RNA-binding</keyword>
<dbReference type="AlphaFoldDB" id="A0A6U4IN59"/>
<dbReference type="PROSITE" id="PS51562">
    <property type="entry name" value="RNA_CAP0_MT"/>
    <property type="match status" value="1"/>
</dbReference>
<name>A0A6U4IN59_HEMAN</name>
<evidence type="ECO:0000256" key="2">
    <source>
        <dbReference type="ARBA" id="ARBA00022603"/>
    </source>
</evidence>
<keyword evidence="4" id="KW-0949">S-adenosyl-L-methionine</keyword>
<sequence>MSRKPPAWQAKRLLEWAKSVLVQLTVKENDLVCDLWCGPGANTPKFLPVKAQFYLGLDPFDECLGPAKKLWAETDKQEAPLEADFRKLDPVTGDYDLVFDGVGAQLGEFDVVTCFGKLQICWGSEESAKQFLHNVASVLRPGGLLVGFMPDSEAIWSLCQRGYRGVGGEPPHGAGDLFKVRFHAHEQGEFGARYNLQINDGKNAQQFFLVHTHTLMELALVYGLELVEMTNMSSFLTDASPYFSELLKDSGVLADLDNGSRIGDGAMELFSLYCTFVFRRLEDK</sequence>
<keyword evidence="6" id="KW-0506">mRNA capping</keyword>
<dbReference type="GO" id="GO:0003723">
    <property type="term" value="F:RNA binding"/>
    <property type="evidence" value="ECO:0007669"/>
    <property type="project" value="UniProtKB-KW"/>
</dbReference>
<dbReference type="SUPFAM" id="SSF53335">
    <property type="entry name" value="S-adenosyl-L-methionine-dependent methyltransferases"/>
    <property type="match status" value="1"/>
</dbReference>
<dbReference type="Pfam" id="PF03291">
    <property type="entry name" value="mRNA_G-N7_MeTrfase"/>
    <property type="match status" value="1"/>
</dbReference>
<evidence type="ECO:0000256" key="3">
    <source>
        <dbReference type="ARBA" id="ARBA00022679"/>
    </source>
</evidence>
<evidence type="ECO:0000259" key="8">
    <source>
        <dbReference type="PROSITE" id="PS51562"/>
    </source>
</evidence>
<dbReference type="GO" id="GO:0004482">
    <property type="term" value="F:mRNA 5'-cap (guanine-N7-)-methyltransferase activity"/>
    <property type="evidence" value="ECO:0007669"/>
    <property type="project" value="UniProtKB-EC"/>
</dbReference>
<evidence type="ECO:0000256" key="5">
    <source>
        <dbReference type="ARBA" id="ARBA00022884"/>
    </source>
</evidence>
<evidence type="ECO:0000313" key="9">
    <source>
        <dbReference type="EMBL" id="CAD8982797.1"/>
    </source>
</evidence>
<keyword evidence="3" id="KW-0808">Transferase</keyword>
<reference evidence="9" key="1">
    <citation type="submission" date="2021-01" db="EMBL/GenBank/DDBJ databases">
        <authorList>
            <person name="Corre E."/>
            <person name="Pelletier E."/>
            <person name="Niang G."/>
            <person name="Scheremetjew M."/>
            <person name="Finn R."/>
            <person name="Kale V."/>
            <person name="Holt S."/>
            <person name="Cochrane G."/>
            <person name="Meng A."/>
            <person name="Brown T."/>
            <person name="Cohen L."/>
        </authorList>
    </citation>
    <scope>NUCLEOTIDE SEQUENCE</scope>
    <source>
        <strain evidence="9">CCMP644</strain>
    </source>
</reference>
<evidence type="ECO:0000256" key="6">
    <source>
        <dbReference type="ARBA" id="ARBA00023042"/>
    </source>
</evidence>
<gene>
    <name evidence="9" type="ORF">HAND00432_LOCUS33807</name>
</gene>
<dbReference type="InterPro" id="IPR029063">
    <property type="entry name" value="SAM-dependent_MTases_sf"/>
</dbReference>
<dbReference type="EMBL" id="HBFX01056212">
    <property type="protein sequence ID" value="CAD8982797.1"/>
    <property type="molecule type" value="Transcribed_RNA"/>
</dbReference>
<keyword evidence="6" id="KW-0507">mRNA processing</keyword>
<protein>
    <recommendedName>
        <fullName evidence="1">mRNA (guanine-N(7))-methyltransferase</fullName>
        <ecNumber evidence="1">2.1.1.56</ecNumber>
    </recommendedName>
</protein>